<feature type="signal peptide" evidence="6">
    <location>
        <begin position="1"/>
        <end position="21"/>
    </location>
</feature>
<evidence type="ECO:0000256" key="1">
    <source>
        <dbReference type="ARBA" id="ARBA00009179"/>
    </source>
</evidence>
<protein>
    <submittedName>
        <fullName evidence="8">Carboxy-terminal protease for penicillin-binding protein 3</fullName>
        <ecNumber evidence="8">3.4.21.-</ecNumber>
    </submittedName>
</protein>
<dbReference type="STRING" id="406818.XBJ1_2551"/>
<keyword evidence="4 5" id="KW-0720">Serine protease</keyword>
<dbReference type="Pfam" id="PF17804">
    <property type="entry name" value="TSP_NTD"/>
    <property type="match status" value="1"/>
</dbReference>
<keyword evidence="3 5" id="KW-0378">Hydrolase</keyword>
<dbReference type="InterPro" id="IPR040573">
    <property type="entry name" value="TSP_N"/>
</dbReference>
<proteinExistence type="inferred from homology"/>
<keyword evidence="2 5" id="KW-0645">Protease</keyword>
<dbReference type="InterPro" id="IPR001478">
    <property type="entry name" value="PDZ"/>
</dbReference>
<dbReference type="PANTHER" id="PTHR32060">
    <property type="entry name" value="TAIL-SPECIFIC PROTEASE"/>
    <property type="match status" value="1"/>
</dbReference>
<gene>
    <name evidence="8" type="primary">prc</name>
    <name evidence="8" type="ordered locus">XBJ1_2551</name>
</gene>
<sequence length="690" mass="77278">MNKLINLAFVLGLSFSGIGYANTANVIGSSTVNGNNAPVIALSQLPDLKPEQQHSTVSKRIVSRFLRSHYRHFYLDVAFSGKVFDRYLNALDYGHNVFLASDIAQFAEQKGLLGKELENGDLRLPYALFNLMQKRRFERYQYVLSRLEQPVNLDGNDTFETERTKAPWPTSVVELNKLWDAKIKSDWINLKLSGKDDKEIKEILTKRYRTHLKRLNQSKSEDVFQIIMMAFAREIDPHTSYLSPSNTEQFNSEMSLSLEGIGAVLQYDDEYIAIRSLVGGGPAAKSNLLKDGDKIIGVGQAGKPIVDVVGWRLEDVVTLIKGPKGSKVRLEIIPSTKGAKNHIVTLTRENIRLEDNAVKMSVKTVGKEKIGVLDIPSFYVGLTNDVKIQLQKLTKQGVSSIVIDLRTNGGGALTEAVSLSGLFISTGPIVQIRDNTGRIKQDSDTDEAIYYKGPLVVLVDGRSASASEIFAAVMQDYGRGLIVGDPTFGKGTVQNHRSLNRIYDQMLKPDWPEIGSVQYTVQKFYRVNGGSTQLKGVTPDILMPTAEEPADIGESQEDNALPWDSIQPASYPFSKVISAWVPLLTQLHNQRIANAPEFKYIKQDIAYYKLIKARNGVYSLNYAQREKENKEYESIKLNRINERFKREDKKPLKSLDDLPKDYKGPDPYLDESVQIALDLAHQPAEITLTK</sequence>
<dbReference type="KEGG" id="xbo:XBJ1_2551"/>
<dbReference type="EMBL" id="FN667741">
    <property type="protein sequence ID" value="CBJ81675.1"/>
    <property type="molecule type" value="Genomic_DNA"/>
</dbReference>
<dbReference type="PANTHER" id="PTHR32060:SF22">
    <property type="entry name" value="CARBOXYL-TERMINAL-PROCESSING PEPTIDASE 3, CHLOROPLASTIC"/>
    <property type="match status" value="1"/>
</dbReference>
<evidence type="ECO:0000259" key="7">
    <source>
        <dbReference type="PROSITE" id="PS50106"/>
    </source>
</evidence>
<dbReference type="Gene3D" id="3.30.750.44">
    <property type="match status" value="1"/>
</dbReference>
<dbReference type="AlphaFoldDB" id="D3V1Y1"/>
<dbReference type="HOGENOM" id="CLU_016199_1_0_6"/>
<dbReference type="GO" id="GO:0007165">
    <property type="term" value="P:signal transduction"/>
    <property type="evidence" value="ECO:0007669"/>
    <property type="project" value="TreeGrafter"/>
</dbReference>
<dbReference type="Proteomes" id="UP000002045">
    <property type="component" value="Chromosome"/>
</dbReference>
<dbReference type="MEROPS" id="S41.001"/>
<dbReference type="GO" id="GO:0006508">
    <property type="term" value="P:proteolysis"/>
    <property type="evidence" value="ECO:0007669"/>
    <property type="project" value="UniProtKB-KW"/>
</dbReference>
<evidence type="ECO:0000256" key="4">
    <source>
        <dbReference type="ARBA" id="ARBA00022825"/>
    </source>
</evidence>
<dbReference type="CDD" id="cd06782">
    <property type="entry name" value="cpPDZ_CPP-like"/>
    <property type="match status" value="1"/>
</dbReference>
<evidence type="ECO:0000256" key="2">
    <source>
        <dbReference type="ARBA" id="ARBA00022670"/>
    </source>
</evidence>
<dbReference type="CDD" id="cd07560">
    <property type="entry name" value="Peptidase_S41_CPP"/>
    <property type="match status" value="1"/>
</dbReference>
<dbReference type="InterPro" id="IPR020992">
    <property type="entry name" value="Tail_Prtase_C"/>
</dbReference>
<dbReference type="SMART" id="SM00228">
    <property type="entry name" value="PDZ"/>
    <property type="match status" value="1"/>
</dbReference>
<dbReference type="GO" id="GO:0008236">
    <property type="term" value="F:serine-type peptidase activity"/>
    <property type="evidence" value="ECO:0007669"/>
    <property type="project" value="UniProtKB-KW"/>
</dbReference>
<dbReference type="GO" id="GO:0004175">
    <property type="term" value="F:endopeptidase activity"/>
    <property type="evidence" value="ECO:0007669"/>
    <property type="project" value="TreeGrafter"/>
</dbReference>
<evidence type="ECO:0000256" key="6">
    <source>
        <dbReference type="SAM" id="SignalP"/>
    </source>
</evidence>
<dbReference type="GO" id="GO:0030288">
    <property type="term" value="C:outer membrane-bounded periplasmic space"/>
    <property type="evidence" value="ECO:0007669"/>
    <property type="project" value="TreeGrafter"/>
</dbReference>
<comment type="similarity">
    <text evidence="1 5">Belongs to the peptidase S41A family.</text>
</comment>
<organism evidence="8 9">
    <name type="scientific">Xenorhabdus bovienii (strain SS-2004)</name>
    <name type="common">Xenorhabdus nematophila subsp. bovienii</name>
    <dbReference type="NCBI Taxonomy" id="406818"/>
    <lineage>
        <taxon>Bacteria</taxon>
        <taxon>Pseudomonadati</taxon>
        <taxon>Pseudomonadota</taxon>
        <taxon>Gammaproteobacteria</taxon>
        <taxon>Enterobacterales</taxon>
        <taxon>Morganellaceae</taxon>
        <taxon>Xenorhabdus</taxon>
    </lineage>
</organism>
<dbReference type="NCBIfam" id="NF008388">
    <property type="entry name" value="PRK11186.1"/>
    <property type="match status" value="1"/>
</dbReference>
<dbReference type="Pfam" id="PF00595">
    <property type="entry name" value="PDZ"/>
    <property type="match status" value="1"/>
</dbReference>
<evidence type="ECO:0000256" key="3">
    <source>
        <dbReference type="ARBA" id="ARBA00022801"/>
    </source>
</evidence>
<dbReference type="Gene3D" id="2.30.42.10">
    <property type="match status" value="1"/>
</dbReference>
<reference evidence="8" key="1">
    <citation type="journal article" date="2011" name="PLoS ONE">
        <title>The entomopathogenic bacterial endosymbionts xenorhabdus and photorhabdus: convergent lifestyles from divergent genomes.</title>
        <authorList>
            <person name="Chaston J.M."/>
            <person name="Suen G."/>
            <person name="Tucker S.L."/>
            <person name="Andersen A.W."/>
            <person name="Bhasin A."/>
            <person name="Bode E."/>
            <person name="Bode H.B."/>
            <person name="Brachmann A.O."/>
            <person name="Cowles C.E."/>
            <person name="Cowles K.N."/>
            <person name="Darby C."/>
            <person name="de Leon L."/>
            <person name="Drace K."/>
            <person name="Du Z."/>
            <person name="Givaudan A."/>
            <person name="Herbert Tran E.E."/>
            <person name="Jewell K.A."/>
            <person name="Knack J.J."/>
            <person name="Krasomil-Osterfeld K.C."/>
            <person name="Kukor R."/>
            <person name="Lanois A."/>
            <person name="Latreille P."/>
            <person name="Leimgruber N.K."/>
            <person name="Lipke C.M."/>
            <person name="Liu R."/>
            <person name="Lu X."/>
            <person name="Martens E.C."/>
            <person name="Marri P.R."/>
            <person name="Medigue C."/>
            <person name="Menard M.L."/>
            <person name="Miller N.M."/>
            <person name="Morales-Soto N."/>
            <person name="Norton S."/>
            <person name="Ogier J.C."/>
            <person name="Orchard S.S."/>
            <person name="Park D."/>
            <person name="Park Y."/>
            <person name="Qurollo B.A."/>
            <person name="Sugar D.R."/>
            <person name="Richards G.R."/>
            <person name="Rouy Z."/>
            <person name="Slominski B."/>
            <person name="Slominski K."/>
            <person name="Snyder H."/>
            <person name="Tjaden B.C."/>
            <person name="van der Hoeven R."/>
            <person name="Welch R.D."/>
            <person name="Wheeler C."/>
            <person name="Xiang B."/>
            <person name="Barbazuk B."/>
            <person name="Gaudriault S."/>
            <person name="Goodner B."/>
            <person name="Slater S.C."/>
            <person name="Forst S."/>
            <person name="Goldman B.S."/>
            <person name="Goodrich-Blair H."/>
        </authorList>
    </citation>
    <scope>NUCLEOTIDE SEQUENCE [LARGE SCALE GENOMIC DNA]</scope>
    <source>
        <strain evidence="8">SS-2004</strain>
    </source>
</reference>
<feature type="domain" description="PDZ" evidence="7">
    <location>
        <begin position="251"/>
        <end position="321"/>
    </location>
</feature>
<dbReference type="NCBIfam" id="TIGR00225">
    <property type="entry name" value="prc"/>
    <property type="match status" value="1"/>
</dbReference>
<dbReference type="PATRIC" id="fig|406818.4.peg.2294"/>
<dbReference type="EC" id="3.4.21.-" evidence="8"/>
<keyword evidence="6" id="KW-0732">Signal</keyword>
<evidence type="ECO:0000313" key="8">
    <source>
        <dbReference type="EMBL" id="CBJ81675.1"/>
    </source>
</evidence>
<dbReference type="InterPro" id="IPR029045">
    <property type="entry name" value="ClpP/crotonase-like_dom_sf"/>
</dbReference>
<evidence type="ECO:0000256" key="5">
    <source>
        <dbReference type="RuleBase" id="RU004404"/>
    </source>
</evidence>
<dbReference type="InterPro" id="IPR036034">
    <property type="entry name" value="PDZ_sf"/>
</dbReference>
<accession>D3V1Y1</accession>
<evidence type="ECO:0000313" key="9">
    <source>
        <dbReference type="Proteomes" id="UP000002045"/>
    </source>
</evidence>
<name>D3V1Y1_XENBS</name>
<dbReference type="Pfam" id="PF03572">
    <property type="entry name" value="Peptidase_S41"/>
    <property type="match status" value="1"/>
</dbReference>
<dbReference type="Gene3D" id="3.90.226.10">
    <property type="entry name" value="2-enoyl-CoA Hydratase, Chain A, domain 1"/>
    <property type="match status" value="1"/>
</dbReference>
<dbReference type="eggNOG" id="COG0793">
    <property type="taxonomic scope" value="Bacteria"/>
</dbReference>
<dbReference type="SUPFAM" id="SSF52096">
    <property type="entry name" value="ClpP/crotonase"/>
    <property type="match status" value="1"/>
</dbReference>
<dbReference type="InterPro" id="IPR004447">
    <property type="entry name" value="Peptidase_S41A"/>
</dbReference>
<dbReference type="SUPFAM" id="SSF50156">
    <property type="entry name" value="PDZ domain-like"/>
    <property type="match status" value="1"/>
</dbReference>
<dbReference type="SMART" id="SM00245">
    <property type="entry name" value="TSPc"/>
    <property type="match status" value="1"/>
</dbReference>
<dbReference type="InterPro" id="IPR005151">
    <property type="entry name" value="Tail-specific_protease"/>
</dbReference>
<dbReference type="RefSeq" id="WP_012988977.1">
    <property type="nucleotide sequence ID" value="NC_013892.1"/>
</dbReference>
<dbReference type="Pfam" id="PF11818">
    <property type="entry name" value="DUF3340"/>
    <property type="match status" value="1"/>
</dbReference>
<dbReference type="FunFam" id="2.30.42.10:FF:000083">
    <property type="entry name" value="Tail-specific protease"/>
    <property type="match status" value="1"/>
</dbReference>
<feature type="chain" id="PRO_5003051839" evidence="6">
    <location>
        <begin position="22"/>
        <end position="690"/>
    </location>
</feature>
<dbReference type="PROSITE" id="PS50106">
    <property type="entry name" value="PDZ"/>
    <property type="match status" value="1"/>
</dbReference>